<dbReference type="RefSeq" id="WP_013843712.1">
    <property type="nucleotide sequence ID" value="NC_015589.1"/>
</dbReference>
<feature type="transmembrane region" description="Helical" evidence="1">
    <location>
        <begin position="15"/>
        <end position="34"/>
    </location>
</feature>
<dbReference type="AlphaFoldDB" id="F6DQ23"/>
<name>F6DQ23_DESRL</name>
<evidence type="ECO:0000313" key="3">
    <source>
        <dbReference type="Proteomes" id="UP000009234"/>
    </source>
</evidence>
<keyword evidence="1" id="KW-0812">Transmembrane</keyword>
<gene>
    <name evidence="2" type="ordered locus">Desru_3767</name>
</gene>
<evidence type="ECO:0000256" key="1">
    <source>
        <dbReference type="SAM" id="Phobius"/>
    </source>
</evidence>
<keyword evidence="1" id="KW-0472">Membrane</keyword>
<dbReference type="EMBL" id="CP002780">
    <property type="protein sequence ID" value="AEG61967.1"/>
    <property type="molecule type" value="Genomic_DNA"/>
</dbReference>
<dbReference type="STRING" id="696281.Desru_3767"/>
<keyword evidence="1" id="KW-1133">Transmembrane helix</keyword>
<protein>
    <submittedName>
        <fullName evidence="2">Uncharacterized protein</fullName>
    </submittedName>
</protein>
<accession>F6DQ23</accession>
<proteinExistence type="predicted"/>
<organism evidence="2 3">
    <name type="scientific">Desulforamulus ruminis (strain ATCC 23193 / DSM 2154 / NCIMB 8452 / DL)</name>
    <name type="common">Desulfotomaculum ruminis</name>
    <dbReference type="NCBI Taxonomy" id="696281"/>
    <lineage>
        <taxon>Bacteria</taxon>
        <taxon>Bacillati</taxon>
        <taxon>Bacillota</taxon>
        <taxon>Clostridia</taxon>
        <taxon>Eubacteriales</taxon>
        <taxon>Peptococcaceae</taxon>
        <taxon>Desulforamulus</taxon>
    </lineage>
</organism>
<evidence type="ECO:0000313" key="2">
    <source>
        <dbReference type="EMBL" id="AEG61967.1"/>
    </source>
</evidence>
<keyword evidence="3" id="KW-1185">Reference proteome</keyword>
<dbReference type="KEGG" id="dru:Desru_3767"/>
<reference evidence="2 3" key="2">
    <citation type="journal article" date="2012" name="Stand. Genomic Sci.">
        <title>Complete genome sequence of the sulfate-reducing firmicute Desulfotomaculum ruminis type strain (DL(T)).</title>
        <authorList>
            <person name="Spring S."/>
            <person name="Visser M."/>
            <person name="Lu M."/>
            <person name="Copeland A."/>
            <person name="Lapidus A."/>
            <person name="Lucas S."/>
            <person name="Cheng J.F."/>
            <person name="Han C."/>
            <person name="Tapia R."/>
            <person name="Goodwin L.A."/>
            <person name="Pitluck S."/>
            <person name="Ivanova N."/>
            <person name="Land M."/>
            <person name="Hauser L."/>
            <person name="Larimer F."/>
            <person name="Rohde M."/>
            <person name="Goker M."/>
            <person name="Detter J.C."/>
            <person name="Kyrpides N.C."/>
            <person name="Woyke T."/>
            <person name="Schaap P.J."/>
            <person name="Plugge C.M."/>
            <person name="Muyzer G."/>
            <person name="Kuever J."/>
            <person name="Pereira I.A."/>
            <person name="Parshina S.N."/>
            <person name="Bernier-Latmani R."/>
            <person name="Stams A.J."/>
            <person name="Klenk H.P."/>
        </authorList>
    </citation>
    <scope>NUCLEOTIDE SEQUENCE [LARGE SCALE GENOMIC DNA]</scope>
    <source>
        <strain evidence="3">ATCC 23193 / DSM 2154 / NCIB 8452 / DL</strain>
    </source>
</reference>
<sequence>MKSFILENKAVAPEYTGLLVLGLAIGVGAMTYFAPKIKAVFQAIGSKL</sequence>
<dbReference type="HOGENOM" id="CLU_3152102_0_0_9"/>
<dbReference type="Proteomes" id="UP000009234">
    <property type="component" value="Chromosome"/>
</dbReference>
<reference evidence="3" key="1">
    <citation type="submission" date="2011-05" db="EMBL/GenBank/DDBJ databases">
        <title>Complete sequence of Desulfotomaculum ruminis DSM 2154.</title>
        <authorList>
            <person name="Lucas S."/>
            <person name="Copeland A."/>
            <person name="Lapidus A."/>
            <person name="Cheng J.-F."/>
            <person name="Goodwin L."/>
            <person name="Pitluck S."/>
            <person name="Lu M."/>
            <person name="Detter J.C."/>
            <person name="Han C."/>
            <person name="Tapia R."/>
            <person name="Land M."/>
            <person name="Hauser L."/>
            <person name="Kyrpides N."/>
            <person name="Ivanova N."/>
            <person name="Mikhailova N."/>
            <person name="Pagani I."/>
            <person name="Stams A.J.M."/>
            <person name="Plugge C.M."/>
            <person name="Muyzer G."/>
            <person name="Kuever J."/>
            <person name="Parshina S.N."/>
            <person name="Ivanova A.E."/>
            <person name="Nazina T.N."/>
            <person name="Brambilla E."/>
            <person name="Spring S."/>
            <person name="Klenk H.-P."/>
            <person name="Woyke T."/>
        </authorList>
    </citation>
    <scope>NUCLEOTIDE SEQUENCE [LARGE SCALE GENOMIC DNA]</scope>
    <source>
        <strain evidence="3">ATCC 23193 / DSM 2154 / NCIB 8452 / DL</strain>
    </source>
</reference>